<dbReference type="Gene3D" id="3.10.100.10">
    <property type="entry name" value="Mannose-Binding Protein A, subunit A"/>
    <property type="match status" value="1"/>
</dbReference>
<evidence type="ECO:0000259" key="2">
    <source>
        <dbReference type="PROSITE" id="PS50022"/>
    </source>
</evidence>
<dbReference type="InterPro" id="IPR008979">
    <property type="entry name" value="Galactose-bd-like_sf"/>
</dbReference>
<organism evidence="4 5">
    <name type="scientific">Stichopus japonicus</name>
    <name type="common">Sea cucumber</name>
    <dbReference type="NCBI Taxonomy" id="307972"/>
    <lineage>
        <taxon>Eukaryota</taxon>
        <taxon>Metazoa</taxon>
        <taxon>Echinodermata</taxon>
        <taxon>Eleutherozoa</taxon>
        <taxon>Echinozoa</taxon>
        <taxon>Holothuroidea</taxon>
        <taxon>Aspidochirotacea</taxon>
        <taxon>Aspidochirotida</taxon>
        <taxon>Stichopodidae</taxon>
        <taxon>Apostichopus</taxon>
    </lineage>
</organism>
<proteinExistence type="predicted"/>
<dbReference type="OrthoDB" id="418245at2759"/>
<dbReference type="PROSITE" id="PS50022">
    <property type="entry name" value="FA58C_3"/>
    <property type="match status" value="1"/>
</dbReference>
<dbReference type="InterPro" id="IPR018378">
    <property type="entry name" value="C-type_lectin_CS"/>
</dbReference>
<dbReference type="InterPro" id="IPR050111">
    <property type="entry name" value="C-type_lectin/snaclec_domain"/>
</dbReference>
<dbReference type="SMART" id="SM00034">
    <property type="entry name" value="CLECT"/>
    <property type="match status" value="1"/>
</dbReference>
<dbReference type="InterPro" id="IPR016186">
    <property type="entry name" value="C-type_lectin-like/link_sf"/>
</dbReference>
<evidence type="ECO:0000259" key="3">
    <source>
        <dbReference type="PROSITE" id="PS50041"/>
    </source>
</evidence>
<dbReference type="Pfam" id="PF00754">
    <property type="entry name" value="F5_F8_type_C"/>
    <property type="match status" value="1"/>
</dbReference>
<dbReference type="GO" id="GO:0030246">
    <property type="term" value="F:carbohydrate binding"/>
    <property type="evidence" value="ECO:0007669"/>
    <property type="project" value="UniProtKB-KW"/>
</dbReference>
<dbReference type="CDD" id="cd00037">
    <property type="entry name" value="CLECT"/>
    <property type="match status" value="1"/>
</dbReference>
<dbReference type="PANTHER" id="PTHR22803">
    <property type="entry name" value="MANNOSE, PHOSPHOLIPASE, LECTIN RECEPTOR RELATED"/>
    <property type="match status" value="1"/>
</dbReference>
<feature type="domain" description="C-type lectin" evidence="3">
    <location>
        <begin position="80"/>
        <end position="194"/>
    </location>
</feature>
<evidence type="ECO:0000313" key="4">
    <source>
        <dbReference type="EMBL" id="PIK62272.1"/>
    </source>
</evidence>
<accession>A0A2G8LPX4</accession>
<comment type="caution">
    <text evidence="4">The sequence shown here is derived from an EMBL/GenBank/DDBJ whole genome shotgun (WGS) entry which is preliminary data.</text>
</comment>
<dbReference type="STRING" id="307972.A0A2G8LPX4"/>
<sequence length="198" mass="22386">MAYEVSSSVDGVTFDFVQENGGNKRFDGNTNKNAPVTNSFDPPLKARYVALYPTECSNFGCAVRLDLLGYPGCKDNFERFYTNCYLHVTTPGNFSEQQAVCMGYGADLASIQTEEENDFIADITDNVRSWIGGKFDPNTDSFMWVDGSAMSLTKWRKREPNRWGGKEDCVETNFIRRGLWNDHFCVRQKAAVCKLTFP</sequence>
<feature type="domain" description="F5/8 type C" evidence="2">
    <location>
        <begin position="1"/>
        <end position="70"/>
    </location>
</feature>
<gene>
    <name evidence="4" type="ORF">BSL78_00795</name>
</gene>
<keyword evidence="1" id="KW-1015">Disulfide bond</keyword>
<dbReference type="InterPro" id="IPR000421">
    <property type="entry name" value="FA58C"/>
</dbReference>
<dbReference type="Gene3D" id="2.60.120.260">
    <property type="entry name" value="Galactose-binding domain-like"/>
    <property type="match status" value="1"/>
</dbReference>
<dbReference type="InterPro" id="IPR016187">
    <property type="entry name" value="CTDL_fold"/>
</dbReference>
<evidence type="ECO:0000256" key="1">
    <source>
        <dbReference type="ARBA" id="ARBA00023157"/>
    </source>
</evidence>
<dbReference type="SUPFAM" id="SSF49785">
    <property type="entry name" value="Galactose-binding domain-like"/>
    <property type="match status" value="1"/>
</dbReference>
<protein>
    <submittedName>
        <fullName evidence="4">Putative hepatic lectin-like</fullName>
    </submittedName>
</protein>
<dbReference type="AlphaFoldDB" id="A0A2G8LPX4"/>
<dbReference type="PROSITE" id="PS00615">
    <property type="entry name" value="C_TYPE_LECTIN_1"/>
    <property type="match status" value="1"/>
</dbReference>
<name>A0A2G8LPX4_STIJA</name>
<keyword evidence="4" id="KW-0430">Lectin</keyword>
<reference evidence="4 5" key="1">
    <citation type="journal article" date="2017" name="PLoS Biol.">
        <title>The sea cucumber genome provides insights into morphological evolution and visceral regeneration.</title>
        <authorList>
            <person name="Zhang X."/>
            <person name="Sun L."/>
            <person name="Yuan J."/>
            <person name="Sun Y."/>
            <person name="Gao Y."/>
            <person name="Zhang L."/>
            <person name="Li S."/>
            <person name="Dai H."/>
            <person name="Hamel J.F."/>
            <person name="Liu C."/>
            <person name="Yu Y."/>
            <person name="Liu S."/>
            <person name="Lin W."/>
            <person name="Guo K."/>
            <person name="Jin S."/>
            <person name="Xu P."/>
            <person name="Storey K.B."/>
            <person name="Huan P."/>
            <person name="Zhang T."/>
            <person name="Zhou Y."/>
            <person name="Zhang J."/>
            <person name="Lin C."/>
            <person name="Li X."/>
            <person name="Xing L."/>
            <person name="Huo D."/>
            <person name="Sun M."/>
            <person name="Wang L."/>
            <person name="Mercier A."/>
            <person name="Li F."/>
            <person name="Yang H."/>
            <person name="Xiang J."/>
        </authorList>
    </citation>
    <scope>NUCLEOTIDE SEQUENCE [LARGE SCALE GENOMIC DNA]</scope>
    <source>
        <strain evidence="4">Shaxun</strain>
        <tissue evidence="4">Muscle</tissue>
    </source>
</reference>
<dbReference type="InterPro" id="IPR001304">
    <property type="entry name" value="C-type_lectin-like"/>
</dbReference>
<evidence type="ECO:0000313" key="5">
    <source>
        <dbReference type="Proteomes" id="UP000230750"/>
    </source>
</evidence>
<dbReference type="EMBL" id="MRZV01000015">
    <property type="protein sequence ID" value="PIK62272.1"/>
    <property type="molecule type" value="Genomic_DNA"/>
</dbReference>
<dbReference type="SUPFAM" id="SSF56436">
    <property type="entry name" value="C-type lectin-like"/>
    <property type="match status" value="1"/>
</dbReference>
<dbReference type="Proteomes" id="UP000230750">
    <property type="component" value="Unassembled WGS sequence"/>
</dbReference>
<dbReference type="Pfam" id="PF00059">
    <property type="entry name" value="Lectin_C"/>
    <property type="match status" value="1"/>
</dbReference>
<keyword evidence="5" id="KW-1185">Reference proteome</keyword>
<dbReference type="PROSITE" id="PS50041">
    <property type="entry name" value="C_TYPE_LECTIN_2"/>
    <property type="match status" value="1"/>
</dbReference>